<protein>
    <recommendedName>
        <fullName evidence="8 9">Glucose-methanol-choline oxidoreductase N-terminal domain-containing protein</fullName>
    </recommendedName>
</protein>
<dbReference type="InterPro" id="IPR012132">
    <property type="entry name" value="GMC_OxRdtase"/>
</dbReference>
<feature type="binding site" evidence="5">
    <location>
        <position position="122"/>
    </location>
    <ligand>
        <name>FAD</name>
        <dbReference type="ChEBI" id="CHEBI:57692"/>
    </ligand>
</feature>
<evidence type="ECO:0000256" key="3">
    <source>
        <dbReference type="ARBA" id="ARBA00022630"/>
    </source>
</evidence>
<evidence type="ECO:0000256" key="2">
    <source>
        <dbReference type="ARBA" id="ARBA00010790"/>
    </source>
</evidence>
<evidence type="ECO:0000259" key="8">
    <source>
        <dbReference type="PROSITE" id="PS00623"/>
    </source>
</evidence>
<dbReference type="PROSITE" id="PS00624">
    <property type="entry name" value="GMC_OXRED_2"/>
    <property type="match status" value="1"/>
</dbReference>
<sequence>MSTAVNVGLVVLAAIVLRYVVYPDEPTPPRLAVKLNASYDYIVVGSGSAGSVIASRLSEDKDVTVLLLEAGEFDGNRPQVYIPGLALLNLRSDFDWWYMAEPKNGVMTGLKDGRSYWPRGKVLGGSSSLNAMQYVRASRHDYDRWSEYTKDEGWSYQHLLPYFKKSEDINIPGLKSSQYHGHGGPFTINHLKSKPLSAKIIEAGQAAGYSYNEDYNGRTMEGICNSQVNTNNDERMSTGRAFIHPALGRPNLDVSVKSHVKKINIQNKKAVGVEVIKDGRKYVVNARKEIILSAGAVNSPQILMLSGIGPKKHLESLNIPVVADLPVGQNLQDHLWFDMGVRIREHLTSTWPGLRTFWSELQFKLFGTGPLNSPFSLEVLAFKSTTKETREKDWPDLQIHFIEIMPNDILMDIFNYNEETKAELKDRNRGDYGFTCLPSIMRPESIGNISLRSNDPFDYPLIYPNYLDRQEDIDILIRGIRECQKIVGSKPLQDIGAEFTEKGPESVCKQHKFDSNQYWECLVKHRALTIYHPIGTCKMGPKGDKTAVVDTELRVQGISGLRVADASIMPWLVSGNTNAPSIMIGEKAADLIKGKKLEPSNV</sequence>
<organism evidence="10">
    <name type="scientific">Arion vulgaris</name>
    <dbReference type="NCBI Taxonomy" id="1028688"/>
    <lineage>
        <taxon>Eukaryota</taxon>
        <taxon>Metazoa</taxon>
        <taxon>Spiralia</taxon>
        <taxon>Lophotrochozoa</taxon>
        <taxon>Mollusca</taxon>
        <taxon>Gastropoda</taxon>
        <taxon>Heterobranchia</taxon>
        <taxon>Euthyneura</taxon>
        <taxon>Panpulmonata</taxon>
        <taxon>Eupulmonata</taxon>
        <taxon>Stylommatophora</taxon>
        <taxon>Helicina</taxon>
        <taxon>Arionoidea</taxon>
        <taxon>Arionidae</taxon>
        <taxon>Arion</taxon>
    </lineage>
</organism>
<dbReference type="InterPro" id="IPR036188">
    <property type="entry name" value="FAD/NAD-bd_sf"/>
</dbReference>
<feature type="signal peptide" evidence="7">
    <location>
        <begin position="1"/>
        <end position="23"/>
    </location>
</feature>
<evidence type="ECO:0000256" key="5">
    <source>
        <dbReference type="PIRSR" id="PIRSR000137-2"/>
    </source>
</evidence>
<dbReference type="InterPro" id="IPR007867">
    <property type="entry name" value="GMC_OxRtase_C"/>
</dbReference>
<dbReference type="SUPFAM" id="SSF51905">
    <property type="entry name" value="FAD/NAD(P)-binding domain"/>
    <property type="match status" value="1"/>
</dbReference>
<accession>A0A0B7BEN7</accession>
<evidence type="ECO:0000256" key="7">
    <source>
        <dbReference type="SAM" id="SignalP"/>
    </source>
</evidence>
<evidence type="ECO:0000313" key="10">
    <source>
        <dbReference type="EMBL" id="CEK91779.1"/>
    </source>
</evidence>
<dbReference type="EMBL" id="HACG01044914">
    <property type="protein sequence ID" value="CEK91779.1"/>
    <property type="molecule type" value="Transcribed_RNA"/>
</dbReference>
<feature type="domain" description="Glucose-methanol-choline oxidoreductase N-terminal" evidence="8">
    <location>
        <begin position="120"/>
        <end position="143"/>
    </location>
</feature>
<dbReference type="PANTHER" id="PTHR11552:SF147">
    <property type="entry name" value="CHOLINE DEHYDROGENASE, MITOCHONDRIAL"/>
    <property type="match status" value="1"/>
</dbReference>
<comment type="similarity">
    <text evidence="2 6">Belongs to the GMC oxidoreductase family.</text>
</comment>
<evidence type="ECO:0000259" key="9">
    <source>
        <dbReference type="PROSITE" id="PS00624"/>
    </source>
</evidence>
<evidence type="ECO:0000256" key="1">
    <source>
        <dbReference type="ARBA" id="ARBA00001974"/>
    </source>
</evidence>
<dbReference type="PANTHER" id="PTHR11552">
    <property type="entry name" value="GLUCOSE-METHANOL-CHOLINE GMC OXIDOREDUCTASE"/>
    <property type="match status" value="1"/>
</dbReference>
<dbReference type="PIRSF" id="PIRSF000137">
    <property type="entry name" value="Alcohol_oxidase"/>
    <property type="match status" value="1"/>
</dbReference>
<dbReference type="Gene3D" id="3.30.560.10">
    <property type="entry name" value="Glucose Oxidase, domain 3"/>
    <property type="match status" value="1"/>
</dbReference>
<dbReference type="SUPFAM" id="SSF54373">
    <property type="entry name" value="FAD-linked reductases, C-terminal domain"/>
    <property type="match status" value="1"/>
</dbReference>
<keyword evidence="3 6" id="KW-0285">Flavoprotein</keyword>
<dbReference type="GO" id="GO:0050660">
    <property type="term" value="F:flavin adenine dinucleotide binding"/>
    <property type="evidence" value="ECO:0007669"/>
    <property type="project" value="InterPro"/>
</dbReference>
<dbReference type="Pfam" id="PF05199">
    <property type="entry name" value="GMC_oxred_C"/>
    <property type="match status" value="1"/>
</dbReference>
<dbReference type="Pfam" id="PF00732">
    <property type="entry name" value="GMC_oxred_N"/>
    <property type="match status" value="1"/>
</dbReference>
<gene>
    <name evidence="10" type="primary">ORF184825</name>
    <name evidence="11" type="synonym">ORF184848</name>
</gene>
<proteinExistence type="inferred from homology"/>
<dbReference type="InterPro" id="IPR000172">
    <property type="entry name" value="GMC_OxRdtase_N"/>
</dbReference>
<feature type="binding site" evidence="5">
    <location>
        <position position="260"/>
    </location>
    <ligand>
        <name>FAD</name>
        <dbReference type="ChEBI" id="CHEBI:57692"/>
    </ligand>
</feature>
<dbReference type="Gene3D" id="3.50.50.60">
    <property type="entry name" value="FAD/NAD(P)-binding domain"/>
    <property type="match status" value="1"/>
</dbReference>
<evidence type="ECO:0000256" key="6">
    <source>
        <dbReference type="RuleBase" id="RU003968"/>
    </source>
</evidence>
<dbReference type="GO" id="GO:0016614">
    <property type="term" value="F:oxidoreductase activity, acting on CH-OH group of donors"/>
    <property type="evidence" value="ECO:0007669"/>
    <property type="project" value="InterPro"/>
</dbReference>
<feature type="chain" id="PRO_5007391504" description="Glucose-methanol-choline oxidoreductase N-terminal domain-containing protein" evidence="7">
    <location>
        <begin position="24"/>
        <end position="602"/>
    </location>
</feature>
<keyword evidence="7" id="KW-0732">Signal</keyword>
<dbReference type="AlphaFoldDB" id="A0A0B7BEN7"/>
<dbReference type="PROSITE" id="PS00623">
    <property type="entry name" value="GMC_OXRED_1"/>
    <property type="match status" value="1"/>
</dbReference>
<evidence type="ECO:0000313" key="11">
    <source>
        <dbReference type="EMBL" id="CEK91786.1"/>
    </source>
</evidence>
<feature type="domain" description="Glucose-methanol-choline oxidoreductase N-terminal" evidence="9">
    <location>
        <begin position="295"/>
        <end position="309"/>
    </location>
</feature>
<evidence type="ECO:0000256" key="4">
    <source>
        <dbReference type="ARBA" id="ARBA00022827"/>
    </source>
</evidence>
<dbReference type="EMBL" id="HACG01044921">
    <property type="protein sequence ID" value="CEK91786.1"/>
    <property type="molecule type" value="Transcribed_RNA"/>
</dbReference>
<comment type="cofactor">
    <cofactor evidence="1 5">
        <name>FAD</name>
        <dbReference type="ChEBI" id="CHEBI:57692"/>
    </cofactor>
</comment>
<reference evidence="10" key="1">
    <citation type="submission" date="2014-12" db="EMBL/GenBank/DDBJ databases">
        <title>Insight into the proteome of Arion vulgaris.</title>
        <authorList>
            <person name="Aradska J."/>
            <person name="Bulat T."/>
            <person name="Smidak R."/>
            <person name="Sarate P."/>
            <person name="Gangsoo J."/>
            <person name="Sialana F."/>
            <person name="Bilban M."/>
            <person name="Lubec G."/>
        </authorList>
    </citation>
    <scope>NUCLEOTIDE SEQUENCE</scope>
    <source>
        <tissue evidence="10">Skin</tissue>
    </source>
</reference>
<keyword evidence="4 5" id="KW-0274">FAD</keyword>
<name>A0A0B7BEN7_9EUPU</name>